<keyword evidence="3" id="KW-0012">Acyltransferase</keyword>
<keyword evidence="1" id="KW-0028">Amino-acid biosynthesis</keyword>
<name>A0ABV1GVF7_9BACT</name>
<reference evidence="4 5" key="1">
    <citation type="submission" date="2024-03" db="EMBL/GenBank/DDBJ databases">
        <title>Human intestinal bacterial collection.</title>
        <authorList>
            <person name="Pauvert C."/>
            <person name="Hitch T.C.A."/>
            <person name="Clavel T."/>
        </authorList>
    </citation>
    <scope>NUCLEOTIDE SEQUENCE [LARGE SCALE GENOMIC DNA]</scope>
    <source>
        <strain evidence="4 5">CLA-KB-H122</strain>
    </source>
</reference>
<evidence type="ECO:0000256" key="2">
    <source>
        <dbReference type="ARBA" id="ARBA00022679"/>
    </source>
</evidence>
<accession>A0ABV1GVF7</accession>
<evidence type="ECO:0000256" key="3">
    <source>
        <dbReference type="ARBA" id="ARBA00023315"/>
    </source>
</evidence>
<comment type="caution">
    <text evidence="4">The sequence shown here is derived from an EMBL/GenBank/DDBJ whole genome shotgun (WGS) entry which is preliminary data.</text>
</comment>
<dbReference type="Proteomes" id="UP001460202">
    <property type="component" value="Unassembled WGS sequence"/>
</dbReference>
<dbReference type="InterPro" id="IPR011004">
    <property type="entry name" value="Trimer_LpxA-like_sf"/>
</dbReference>
<keyword evidence="2" id="KW-0808">Transferase</keyword>
<gene>
    <name evidence="4" type="ORF">WMO46_04365</name>
</gene>
<protein>
    <submittedName>
        <fullName evidence="4">Serine acetyltransferase</fullName>
    </submittedName>
</protein>
<dbReference type="EMBL" id="JBBMFL010000003">
    <property type="protein sequence ID" value="MEQ2544181.1"/>
    <property type="molecule type" value="Genomic_DNA"/>
</dbReference>
<dbReference type="PANTHER" id="PTHR42811">
    <property type="entry name" value="SERINE ACETYLTRANSFERASE"/>
    <property type="match status" value="1"/>
</dbReference>
<sequence>MNPASSDMRFGRIAEALAAPDAHIPAAASAGIDPAELKRALLLFRSAVFAGYFDSEPLGGLLGDLYSILARQSARACAIFRRGEHPDAGRFGERVAGQLLELLPELRRRLGTDVKAVFDGDPAAASYEEVILCYPALVAMTHYRFAHALLQLGVPILPRLISEAAHSATGIDIHPGAEIGEYFSIDHGTGVVIGETCVIGDHVRLYQGVTLGAKSFKFDAAGNILREPRHPILEDRVVVYSNSSILGRVRIGHDSVIGGNVWQTTDLPPYSRVVQGRASISTFEDGGGI</sequence>
<evidence type="ECO:0000313" key="4">
    <source>
        <dbReference type="EMBL" id="MEQ2544181.1"/>
    </source>
</evidence>
<dbReference type="RefSeq" id="WP_349093886.1">
    <property type="nucleotide sequence ID" value="NZ_JBBMFL010000003.1"/>
</dbReference>
<evidence type="ECO:0000313" key="5">
    <source>
        <dbReference type="Proteomes" id="UP001460202"/>
    </source>
</evidence>
<dbReference type="Gene3D" id="1.10.3130.10">
    <property type="entry name" value="serine acetyltransferase, domain 1"/>
    <property type="match status" value="1"/>
</dbReference>
<dbReference type="InterPro" id="IPR045304">
    <property type="entry name" value="LbH_SAT"/>
</dbReference>
<evidence type="ECO:0000256" key="1">
    <source>
        <dbReference type="ARBA" id="ARBA00022605"/>
    </source>
</evidence>
<dbReference type="CDD" id="cd03354">
    <property type="entry name" value="LbH_SAT"/>
    <property type="match status" value="1"/>
</dbReference>
<dbReference type="SUPFAM" id="SSF51161">
    <property type="entry name" value="Trimeric LpxA-like enzymes"/>
    <property type="match status" value="1"/>
</dbReference>
<keyword evidence="5" id="KW-1185">Reference proteome</keyword>
<dbReference type="Gene3D" id="2.160.10.10">
    <property type="entry name" value="Hexapeptide repeat proteins"/>
    <property type="match status" value="1"/>
</dbReference>
<proteinExistence type="predicted"/>
<dbReference type="InterPro" id="IPR042122">
    <property type="entry name" value="Ser_AcTrfase_N_sf"/>
</dbReference>
<organism evidence="4 5">
    <name type="scientific">Alistipes intestinihominis</name>
    <dbReference type="NCBI Taxonomy" id="3133172"/>
    <lineage>
        <taxon>Bacteria</taxon>
        <taxon>Pseudomonadati</taxon>
        <taxon>Bacteroidota</taxon>
        <taxon>Bacteroidia</taxon>
        <taxon>Bacteroidales</taxon>
        <taxon>Rikenellaceae</taxon>
        <taxon>Alistipes</taxon>
    </lineage>
</organism>